<name>C6WTX2_METML</name>
<organism evidence="2 3">
    <name type="scientific">Methylotenera mobilis (strain JLW8 / ATCC BAA-1282 / DSM 17540)</name>
    <dbReference type="NCBI Taxonomy" id="583345"/>
    <lineage>
        <taxon>Bacteria</taxon>
        <taxon>Pseudomonadati</taxon>
        <taxon>Pseudomonadota</taxon>
        <taxon>Betaproteobacteria</taxon>
        <taxon>Nitrosomonadales</taxon>
        <taxon>Methylophilaceae</taxon>
        <taxon>Methylotenera</taxon>
    </lineage>
</organism>
<dbReference type="HOGENOM" id="CLU_090389_12_0_4"/>
<dbReference type="Pfam" id="PF00085">
    <property type="entry name" value="Thioredoxin"/>
    <property type="match status" value="1"/>
</dbReference>
<dbReference type="AlphaFoldDB" id="C6WTX2"/>
<dbReference type="InterPro" id="IPR036249">
    <property type="entry name" value="Thioredoxin-like_sf"/>
</dbReference>
<dbReference type="SUPFAM" id="SSF52833">
    <property type="entry name" value="Thioredoxin-like"/>
    <property type="match status" value="1"/>
</dbReference>
<dbReference type="Gene3D" id="3.40.30.10">
    <property type="entry name" value="Glutaredoxin"/>
    <property type="match status" value="1"/>
</dbReference>
<dbReference type="InterPro" id="IPR013766">
    <property type="entry name" value="Thioredoxin_domain"/>
</dbReference>
<dbReference type="RefSeq" id="WP_015831408.1">
    <property type="nucleotide sequence ID" value="NC_012968.1"/>
</dbReference>
<evidence type="ECO:0000259" key="1">
    <source>
        <dbReference type="Pfam" id="PF00085"/>
    </source>
</evidence>
<sequence length="102" mass="11534">MQQNQAINREFLDQRPGATLVEFGAEWCGHCQAAQANISAAMKAYPNIHHIKIEDGKGQRLGRSYAVKLWPTLIFLQDGVEIERLVRPLSEEYINAALSKLR</sequence>
<proteinExistence type="predicted"/>
<gene>
    <name evidence="2" type="ordered locus">Mmol_0461</name>
</gene>
<reference evidence="2 3" key="2">
    <citation type="journal article" date="2011" name="J. Bacteriol.">
        <title>Genomes of three methylotrophs from a single niche uncover genetic and metabolic divergence of Methylophilaceae.</title>
        <authorList>
            <person name="Lapidus A."/>
            <person name="Clum A."/>
            <person name="Labutti K."/>
            <person name="Kaluzhnaya M.G."/>
            <person name="Lim S."/>
            <person name="Beck D.A."/>
            <person name="Glavina Del Rio T."/>
            <person name="Nolan M."/>
            <person name="Mavromatis K."/>
            <person name="Huntemann M."/>
            <person name="Lucas S."/>
            <person name="Lidstrom M.E."/>
            <person name="Ivanova N."/>
            <person name="Chistoserdova L."/>
        </authorList>
    </citation>
    <scope>NUCLEOTIDE SEQUENCE [LARGE SCALE GENOMIC DNA]</scope>
    <source>
        <strain evidence="3">JLW8 / ATCC BAA-1282 / DSM 17540</strain>
    </source>
</reference>
<dbReference type="Proteomes" id="UP000002742">
    <property type="component" value="Chromosome"/>
</dbReference>
<dbReference type="CDD" id="cd02947">
    <property type="entry name" value="TRX_family"/>
    <property type="match status" value="1"/>
</dbReference>
<feature type="domain" description="Thioredoxin" evidence="1">
    <location>
        <begin position="11"/>
        <end position="98"/>
    </location>
</feature>
<dbReference type="OrthoDB" id="215495at2"/>
<keyword evidence="3" id="KW-1185">Reference proteome</keyword>
<evidence type="ECO:0000313" key="3">
    <source>
        <dbReference type="Proteomes" id="UP000002742"/>
    </source>
</evidence>
<dbReference type="KEGG" id="mmb:Mmol_0461"/>
<reference evidence="3" key="1">
    <citation type="submission" date="2009-07" db="EMBL/GenBank/DDBJ databases">
        <title>Complete sequence of Methylotenera mobilis JLW8.</title>
        <authorList>
            <consortium name="US DOE Joint Genome Institute"/>
            <person name="Lucas S."/>
            <person name="Copeland A."/>
            <person name="Lapidus A."/>
            <person name="Glavina del Rio T."/>
            <person name="Tice H."/>
            <person name="Bruce D."/>
            <person name="Goodwin L."/>
            <person name="Pitluck S."/>
            <person name="LaButti K.M."/>
            <person name="Clum A."/>
            <person name="Larimer F."/>
            <person name="Land M."/>
            <person name="Hauser L."/>
            <person name="Kyrpides N."/>
            <person name="Mikhailova N."/>
            <person name="Kayluzhnaya M."/>
            <person name="Chistoserdova L."/>
        </authorList>
    </citation>
    <scope>NUCLEOTIDE SEQUENCE [LARGE SCALE GENOMIC DNA]</scope>
    <source>
        <strain evidence="3">JLW8 / ATCC BAA-1282 / DSM 17540</strain>
    </source>
</reference>
<dbReference type="STRING" id="583345.Mmol_0461"/>
<dbReference type="eggNOG" id="COG0526">
    <property type="taxonomic scope" value="Bacteria"/>
</dbReference>
<evidence type="ECO:0000313" key="2">
    <source>
        <dbReference type="EMBL" id="ACT47371.1"/>
    </source>
</evidence>
<accession>C6WTX2</accession>
<protein>
    <submittedName>
        <fullName evidence="2">Thioredoxin domain protein</fullName>
    </submittedName>
</protein>
<dbReference type="EMBL" id="CP001672">
    <property type="protein sequence ID" value="ACT47371.1"/>
    <property type="molecule type" value="Genomic_DNA"/>
</dbReference>